<feature type="transmembrane region" description="Helical" evidence="1">
    <location>
        <begin position="12"/>
        <end position="35"/>
    </location>
</feature>
<keyword evidence="1" id="KW-0472">Membrane</keyword>
<accession>A0A1I2DHQ1</accession>
<dbReference type="Proteomes" id="UP000198598">
    <property type="component" value="Unassembled WGS sequence"/>
</dbReference>
<evidence type="ECO:0000313" key="2">
    <source>
        <dbReference type="EMBL" id="SFE79969.1"/>
    </source>
</evidence>
<dbReference type="EMBL" id="FOLQ01000019">
    <property type="protein sequence ID" value="SFE79969.1"/>
    <property type="molecule type" value="Genomic_DNA"/>
</dbReference>
<reference evidence="2 3" key="1">
    <citation type="submission" date="2016-10" db="EMBL/GenBank/DDBJ databases">
        <authorList>
            <person name="de Groot N.N."/>
        </authorList>
    </citation>
    <scope>NUCLEOTIDE SEQUENCE [LARGE SCALE GENOMIC DNA]</scope>
    <source>
        <strain evidence="2 3">DSM 26130</strain>
    </source>
</reference>
<sequence length="40" mass="4845">MRKLYLNITSTVWTLILVISTFILLTEFKAVLLLMQWFRK</sequence>
<dbReference type="AlphaFoldDB" id="A0A1I2DHQ1"/>
<keyword evidence="3" id="KW-1185">Reference proteome</keyword>
<name>A0A1I2DHQ1_9BACT</name>
<evidence type="ECO:0000256" key="1">
    <source>
        <dbReference type="SAM" id="Phobius"/>
    </source>
</evidence>
<keyword evidence="1" id="KW-1133">Transmembrane helix</keyword>
<proteinExistence type="predicted"/>
<evidence type="ECO:0000313" key="3">
    <source>
        <dbReference type="Proteomes" id="UP000198598"/>
    </source>
</evidence>
<keyword evidence="1" id="KW-0812">Transmembrane</keyword>
<gene>
    <name evidence="2" type="ORF">SAMN05216167_119131</name>
</gene>
<protein>
    <submittedName>
        <fullName evidence="2">Uncharacterized protein</fullName>
    </submittedName>
</protein>
<organism evidence="2 3">
    <name type="scientific">Spirosoma endophyticum</name>
    <dbReference type="NCBI Taxonomy" id="662367"/>
    <lineage>
        <taxon>Bacteria</taxon>
        <taxon>Pseudomonadati</taxon>
        <taxon>Bacteroidota</taxon>
        <taxon>Cytophagia</taxon>
        <taxon>Cytophagales</taxon>
        <taxon>Cytophagaceae</taxon>
        <taxon>Spirosoma</taxon>
    </lineage>
</organism>